<keyword evidence="4" id="KW-0285">Flavoprotein</keyword>
<dbReference type="PANTHER" id="PTHR11552">
    <property type="entry name" value="GLUCOSE-METHANOL-CHOLINE GMC OXIDOREDUCTASE"/>
    <property type="match status" value="1"/>
</dbReference>
<dbReference type="Proteomes" id="UP000298390">
    <property type="component" value="Unassembled WGS sequence"/>
</dbReference>
<dbReference type="AlphaFoldDB" id="A0A4Y9YFX0"/>
<evidence type="ECO:0000259" key="5">
    <source>
        <dbReference type="PROSITE" id="PS00624"/>
    </source>
</evidence>
<dbReference type="PROSITE" id="PS00624">
    <property type="entry name" value="GMC_OXRED_2"/>
    <property type="match status" value="1"/>
</dbReference>
<evidence type="ECO:0000313" key="7">
    <source>
        <dbReference type="Proteomes" id="UP000298390"/>
    </source>
</evidence>
<dbReference type="Pfam" id="PF00732">
    <property type="entry name" value="GMC_oxred_N"/>
    <property type="match status" value="1"/>
</dbReference>
<dbReference type="InterPro" id="IPR007867">
    <property type="entry name" value="GMC_OxRtase_C"/>
</dbReference>
<dbReference type="InterPro" id="IPR036188">
    <property type="entry name" value="FAD/NAD-bd_sf"/>
</dbReference>
<feature type="active site" description="Proton acceptor" evidence="3">
    <location>
        <position position="558"/>
    </location>
</feature>
<dbReference type="STRING" id="34475.A0A4Y9YFX0"/>
<dbReference type="InterPro" id="IPR000172">
    <property type="entry name" value="GMC_OxRdtase_N"/>
</dbReference>
<evidence type="ECO:0000256" key="3">
    <source>
        <dbReference type="PIRSR" id="PIRSR000137-1"/>
    </source>
</evidence>
<dbReference type="SUPFAM" id="SSF51905">
    <property type="entry name" value="FAD/NAD(P)-binding domain"/>
    <property type="match status" value="1"/>
</dbReference>
<feature type="active site" description="Proton donor" evidence="3">
    <location>
        <position position="512"/>
    </location>
</feature>
<dbReference type="GO" id="GO:0016614">
    <property type="term" value="F:oxidoreductase activity, acting on CH-OH group of donors"/>
    <property type="evidence" value="ECO:0007669"/>
    <property type="project" value="InterPro"/>
</dbReference>
<dbReference type="Gene3D" id="3.50.50.60">
    <property type="entry name" value="FAD/NAD(P)-binding domain"/>
    <property type="match status" value="1"/>
</dbReference>
<evidence type="ECO:0000256" key="4">
    <source>
        <dbReference type="PIRSR" id="PIRSR000137-2"/>
    </source>
</evidence>
<dbReference type="PIRSF" id="PIRSF000137">
    <property type="entry name" value="Alcohol_oxidase"/>
    <property type="match status" value="1"/>
</dbReference>
<feature type="binding site" evidence="4">
    <location>
        <position position="101"/>
    </location>
    <ligand>
        <name>FAD</name>
        <dbReference type="ChEBI" id="CHEBI:57692"/>
    </ligand>
</feature>
<comment type="similarity">
    <text evidence="2">Belongs to the GMC oxidoreductase family.</text>
</comment>
<comment type="cofactor">
    <cofactor evidence="1 4">
        <name>FAD</name>
        <dbReference type="ChEBI" id="CHEBI:57692"/>
    </cofactor>
</comment>
<dbReference type="InterPro" id="IPR012132">
    <property type="entry name" value="GMC_OxRdtase"/>
</dbReference>
<name>A0A4Y9YFX0_9APHY</name>
<dbReference type="SUPFAM" id="SSF54373">
    <property type="entry name" value="FAD-linked reductases, C-terminal domain"/>
    <property type="match status" value="1"/>
</dbReference>
<reference evidence="6 7" key="1">
    <citation type="submission" date="2019-01" db="EMBL/GenBank/DDBJ databases">
        <title>Genome sequencing of the rare red list fungi Fomitopsis rosea.</title>
        <authorList>
            <person name="Buettner E."/>
            <person name="Kellner H."/>
        </authorList>
    </citation>
    <scope>NUCLEOTIDE SEQUENCE [LARGE SCALE GENOMIC DNA]</scope>
    <source>
        <strain evidence="6 7">DSM 105464</strain>
    </source>
</reference>
<feature type="domain" description="Glucose-methanol-choline oxidoreductase N-terminal" evidence="5">
    <location>
        <begin position="285"/>
        <end position="299"/>
    </location>
</feature>
<dbReference type="Gene3D" id="3.30.560.10">
    <property type="entry name" value="Glucose Oxidase, domain 3"/>
    <property type="match status" value="1"/>
</dbReference>
<evidence type="ECO:0000256" key="1">
    <source>
        <dbReference type="ARBA" id="ARBA00001974"/>
    </source>
</evidence>
<dbReference type="EMBL" id="SEKV01000207">
    <property type="protein sequence ID" value="TFY61446.1"/>
    <property type="molecule type" value="Genomic_DNA"/>
</dbReference>
<feature type="binding site" evidence="4">
    <location>
        <position position="240"/>
    </location>
    <ligand>
        <name>FAD</name>
        <dbReference type="ChEBI" id="CHEBI:57692"/>
    </ligand>
</feature>
<keyword evidence="4" id="KW-0274">FAD</keyword>
<dbReference type="PANTHER" id="PTHR11552:SF219">
    <property type="entry name" value="GLUCOSE-METHANOL-CHOLINE OXIDOREDUCTASE N-TERMINAL DOMAIN-CONTAINING PROTEIN"/>
    <property type="match status" value="1"/>
</dbReference>
<organism evidence="6 7">
    <name type="scientific">Rhodofomes roseus</name>
    <dbReference type="NCBI Taxonomy" id="34475"/>
    <lineage>
        <taxon>Eukaryota</taxon>
        <taxon>Fungi</taxon>
        <taxon>Dikarya</taxon>
        <taxon>Basidiomycota</taxon>
        <taxon>Agaricomycotina</taxon>
        <taxon>Agaricomycetes</taxon>
        <taxon>Polyporales</taxon>
        <taxon>Rhodofomes</taxon>
    </lineage>
</organism>
<accession>A0A4Y9YFX0</accession>
<evidence type="ECO:0000313" key="6">
    <source>
        <dbReference type="EMBL" id="TFY61446.1"/>
    </source>
</evidence>
<gene>
    <name evidence="6" type="ORF">EVJ58_g4505</name>
</gene>
<proteinExistence type="inferred from homology"/>
<sequence length="580" mass="64241">MWPFDSYPEIKLDDLLEQYDFIVAGGGTAGCVLANRLSADPSHTVLLIERGPRADSWAARVPLFSSDFASDGSRTLKRHSEMQTELGRPLLLFSGGALGGTSRVNQMLYARGLPAEYDSWADAGRKGWGWKDVEPYFIKSERALDLKDEGVHGMDGEWRNRSLGDFQFKGFNHAVAASEAIGLPYIPDINSPNHPPFGCGRLYFTIDEKSKRNSSYHAFLPAPLARARQGNLHICTNVLVEKVDVERLPDGRCVARGITLLSQAGPNPQKRKHVRAAREIVLSAGPFGSPHILMLSGIGPSEHLKEHDIPIVKDLPAVGSNLEDHFGVSVGFFIPVQDSLVSLRTQPLRFLIELIKYLVWGTGWLLGPVLQLAIFANSRMLDSTGKPTKLEKASGEKLPDIEIMPMAYASHDEPTTLDRGMFSFLNVLLHPKSKGSVRLSSADPRAQLIIDPRYLSHPDDYAPLRASLKLSLRLRDEMRARGYGLEDWLQPSSESDADLDDYIRRYNRTTYHYSSTCRMAPEDDGEGGGVVDDELRVYGVENLRVADTSILPRVLGTHLQAPAVAIGEKCADMMLKSKQQ</sequence>
<comment type="caution">
    <text evidence="6">The sequence shown here is derived from an EMBL/GenBank/DDBJ whole genome shotgun (WGS) entry which is preliminary data.</text>
</comment>
<evidence type="ECO:0000256" key="2">
    <source>
        <dbReference type="ARBA" id="ARBA00010790"/>
    </source>
</evidence>
<dbReference type="GO" id="GO:0050660">
    <property type="term" value="F:flavin adenine dinucleotide binding"/>
    <property type="evidence" value="ECO:0007669"/>
    <property type="project" value="InterPro"/>
</dbReference>
<dbReference type="Pfam" id="PF05199">
    <property type="entry name" value="GMC_oxred_C"/>
    <property type="match status" value="1"/>
</dbReference>
<protein>
    <recommendedName>
        <fullName evidence="5">Glucose-methanol-choline oxidoreductase N-terminal domain-containing protein</fullName>
    </recommendedName>
</protein>